<dbReference type="PANTHER" id="PTHR33993">
    <property type="entry name" value="GLYOXALASE-RELATED"/>
    <property type="match status" value="1"/>
</dbReference>
<dbReference type="SUPFAM" id="SSF54593">
    <property type="entry name" value="Glyoxalase/Bleomycin resistance protein/Dihydroxybiphenyl dioxygenase"/>
    <property type="match status" value="1"/>
</dbReference>
<dbReference type="EMBL" id="BJXN01000003">
    <property type="protein sequence ID" value="GEM89061.1"/>
    <property type="molecule type" value="Genomic_DNA"/>
</dbReference>
<dbReference type="PANTHER" id="PTHR33993:SF14">
    <property type="entry name" value="GB|AAF24581.1"/>
    <property type="match status" value="1"/>
</dbReference>
<dbReference type="InterPro" id="IPR004360">
    <property type="entry name" value="Glyas_Fos-R_dOase_dom"/>
</dbReference>
<evidence type="ECO:0000313" key="2">
    <source>
        <dbReference type="EMBL" id="GEM89061.1"/>
    </source>
</evidence>
<dbReference type="InterPro" id="IPR052164">
    <property type="entry name" value="Anthracycline_SecMetBiosynth"/>
</dbReference>
<proteinExistence type="predicted"/>
<protein>
    <submittedName>
        <fullName evidence="2">Glyoxalase</fullName>
    </submittedName>
</protein>
<dbReference type="PROSITE" id="PS51819">
    <property type="entry name" value="VOC"/>
    <property type="match status" value="1"/>
</dbReference>
<feature type="domain" description="VOC" evidence="1">
    <location>
        <begin position="2"/>
        <end position="112"/>
    </location>
</feature>
<name>A0A511RHB0_9DEIN</name>
<dbReference type="Pfam" id="PF00903">
    <property type="entry name" value="Glyoxalase"/>
    <property type="match status" value="1"/>
</dbReference>
<comment type="caution">
    <text evidence="2">The sequence shown here is derived from an EMBL/GenBank/DDBJ whole genome shotgun (WGS) entry which is preliminary data.</text>
</comment>
<evidence type="ECO:0000313" key="3">
    <source>
        <dbReference type="Proteomes" id="UP000321827"/>
    </source>
</evidence>
<gene>
    <name evidence="2" type="ORF">ODE01S_04950</name>
</gene>
<dbReference type="InterPro" id="IPR029068">
    <property type="entry name" value="Glyas_Bleomycin-R_OHBP_Dase"/>
</dbReference>
<dbReference type="Gene3D" id="3.10.180.10">
    <property type="entry name" value="2,3-Dihydroxybiphenyl 1,2-Dioxygenase, domain 1"/>
    <property type="match status" value="1"/>
</dbReference>
<sequence>MKLGFVILFAHDLAPMLAFYKDAVGFRAGAEYPEWVEFDTGSARLALHKAGPDDPETRGVGLFFTVDDVDALVRRLAQRGLEPQTPPVDQDFGFRTVAYTDPLGNRVEFGEPLAP</sequence>
<dbReference type="InterPro" id="IPR037523">
    <property type="entry name" value="VOC_core"/>
</dbReference>
<reference evidence="2 3" key="1">
    <citation type="submission" date="2019-07" db="EMBL/GenBank/DDBJ databases">
        <title>Whole genome shotgun sequence of Oceanithermus desulfurans NBRC 100063.</title>
        <authorList>
            <person name="Hosoyama A."/>
            <person name="Uohara A."/>
            <person name="Ohji S."/>
            <person name="Ichikawa N."/>
        </authorList>
    </citation>
    <scope>NUCLEOTIDE SEQUENCE [LARGE SCALE GENOMIC DNA]</scope>
    <source>
        <strain evidence="2 3">NBRC 100063</strain>
    </source>
</reference>
<accession>A0A511RHB0</accession>
<organism evidence="2 3">
    <name type="scientific">Oceanithermus desulfurans NBRC 100063</name>
    <dbReference type="NCBI Taxonomy" id="1227550"/>
    <lineage>
        <taxon>Bacteria</taxon>
        <taxon>Thermotogati</taxon>
        <taxon>Deinococcota</taxon>
        <taxon>Deinococci</taxon>
        <taxon>Thermales</taxon>
        <taxon>Thermaceae</taxon>
        <taxon>Oceanithermus</taxon>
    </lineage>
</organism>
<dbReference type="Proteomes" id="UP000321827">
    <property type="component" value="Unassembled WGS sequence"/>
</dbReference>
<evidence type="ECO:0000259" key="1">
    <source>
        <dbReference type="PROSITE" id="PS51819"/>
    </source>
</evidence>
<dbReference type="RefSeq" id="WP_183677585.1">
    <property type="nucleotide sequence ID" value="NZ_BJXN01000003.1"/>
</dbReference>
<dbReference type="AlphaFoldDB" id="A0A511RHB0"/>